<keyword evidence="11 12" id="KW-0275">Fatty acid biosynthesis</keyword>
<evidence type="ECO:0000256" key="8">
    <source>
        <dbReference type="ARBA" id="ARBA00023002"/>
    </source>
</evidence>
<comment type="similarity">
    <text evidence="3 12">Belongs to the fatty acid desaturase type 1 family.</text>
</comment>
<comment type="pathway">
    <text evidence="2">Lipid metabolism.</text>
</comment>
<comment type="subcellular location">
    <subcellularLocation>
        <location evidence="1">Membrane</location>
        <topology evidence="1">Multi-pass membrane protein</topology>
    </subcellularLocation>
</comment>
<accession>A0AAD4TJN9</accession>
<evidence type="ECO:0000313" key="14">
    <source>
        <dbReference type="Proteomes" id="UP001202328"/>
    </source>
</evidence>
<evidence type="ECO:0000256" key="1">
    <source>
        <dbReference type="ARBA" id="ARBA00004141"/>
    </source>
</evidence>
<evidence type="ECO:0000256" key="3">
    <source>
        <dbReference type="ARBA" id="ARBA00009295"/>
    </source>
</evidence>
<dbReference type="AlphaFoldDB" id="A0AAD4TJN9"/>
<keyword evidence="6" id="KW-0276">Fatty acid metabolism</keyword>
<dbReference type="PANTHER" id="PTHR11351">
    <property type="entry name" value="ACYL-COA DESATURASE"/>
    <property type="match status" value="1"/>
</dbReference>
<dbReference type="GO" id="GO:0005789">
    <property type="term" value="C:endoplasmic reticulum membrane"/>
    <property type="evidence" value="ECO:0007669"/>
    <property type="project" value="TreeGrafter"/>
</dbReference>
<keyword evidence="8 12" id="KW-0560">Oxidoreductase</keyword>
<gene>
    <name evidence="13" type="ORF">MKW98_016996</name>
</gene>
<evidence type="ECO:0008006" key="15">
    <source>
        <dbReference type="Google" id="ProtNLM"/>
    </source>
</evidence>
<comment type="domain">
    <text evidence="12">The histidine box domains are involved in binding the catalytic metal ions.</text>
</comment>
<evidence type="ECO:0000256" key="6">
    <source>
        <dbReference type="ARBA" id="ARBA00022832"/>
    </source>
</evidence>
<evidence type="ECO:0000256" key="11">
    <source>
        <dbReference type="ARBA" id="ARBA00023160"/>
    </source>
</evidence>
<evidence type="ECO:0000256" key="2">
    <source>
        <dbReference type="ARBA" id="ARBA00005189"/>
    </source>
</evidence>
<keyword evidence="10" id="KW-0472">Membrane</keyword>
<protein>
    <recommendedName>
        <fullName evidence="15">Fatty acid desaturase domain-containing protein</fullName>
    </recommendedName>
</protein>
<evidence type="ECO:0000256" key="10">
    <source>
        <dbReference type="ARBA" id="ARBA00023136"/>
    </source>
</evidence>
<name>A0AAD4TJN9_9MAGN</name>
<keyword evidence="14" id="KW-1185">Reference proteome</keyword>
<dbReference type="Proteomes" id="UP001202328">
    <property type="component" value="Unassembled WGS sequence"/>
</dbReference>
<comment type="cofactor">
    <cofactor evidence="12">
        <name>Fe(2+)</name>
        <dbReference type="ChEBI" id="CHEBI:29033"/>
    </cofactor>
</comment>
<evidence type="ECO:0000256" key="9">
    <source>
        <dbReference type="ARBA" id="ARBA00023098"/>
    </source>
</evidence>
<keyword evidence="4 12" id="KW-0444">Lipid biosynthesis</keyword>
<comment type="caution">
    <text evidence="13">The sequence shown here is derived from an EMBL/GenBank/DDBJ whole genome shotgun (WGS) entry which is preliminary data.</text>
</comment>
<dbReference type="PRINTS" id="PR00075">
    <property type="entry name" value="FACDDSATRASE"/>
</dbReference>
<evidence type="ECO:0000256" key="5">
    <source>
        <dbReference type="ARBA" id="ARBA00022692"/>
    </source>
</evidence>
<keyword evidence="9" id="KW-0443">Lipid metabolism</keyword>
<organism evidence="13 14">
    <name type="scientific">Papaver atlanticum</name>
    <dbReference type="NCBI Taxonomy" id="357466"/>
    <lineage>
        <taxon>Eukaryota</taxon>
        <taxon>Viridiplantae</taxon>
        <taxon>Streptophyta</taxon>
        <taxon>Embryophyta</taxon>
        <taxon>Tracheophyta</taxon>
        <taxon>Spermatophyta</taxon>
        <taxon>Magnoliopsida</taxon>
        <taxon>Ranunculales</taxon>
        <taxon>Papaveraceae</taxon>
        <taxon>Papaveroideae</taxon>
        <taxon>Papaver</taxon>
    </lineage>
</organism>
<dbReference type="GO" id="GO:0016717">
    <property type="term" value="F:oxidoreductase activity, acting on paired donors, with oxidation of a pair of donors resulting in the reduction of molecular oxygen to two molecules of water"/>
    <property type="evidence" value="ECO:0007669"/>
    <property type="project" value="InterPro"/>
</dbReference>
<dbReference type="CDD" id="cd03505">
    <property type="entry name" value="Delta9-FADS-like"/>
    <property type="match status" value="1"/>
</dbReference>
<dbReference type="PANTHER" id="PTHR11351:SF31">
    <property type="entry name" value="DESATURASE 1, ISOFORM A-RELATED"/>
    <property type="match status" value="1"/>
</dbReference>
<evidence type="ECO:0000256" key="12">
    <source>
        <dbReference type="RuleBase" id="RU000581"/>
    </source>
</evidence>
<reference evidence="13" key="1">
    <citation type="submission" date="2022-04" db="EMBL/GenBank/DDBJ databases">
        <title>A functionally conserved STORR gene fusion in Papaver species that diverged 16.8 million years ago.</title>
        <authorList>
            <person name="Catania T."/>
        </authorList>
    </citation>
    <scope>NUCLEOTIDE SEQUENCE</scope>
    <source>
        <strain evidence="13">S-188037</strain>
    </source>
</reference>
<keyword evidence="7" id="KW-1133">Transmembrane helix</keyword>
<evidence type="ECO:0000256" key="4">
    <source>
        <dbReference type="ARBA" id="ARBA00022516"/>
    </source>
</evidence>
<dbReference type="InterPro" id="IPR015876">
    <property type="entry name" value="Acyl-CoA_DS"/>
</dbReference>
<keyword evidence="5 12" id="KW-0812">Transmembrane</keyword>
<evidence type="ECO:0000256" key="7">
    <source>
        <dbReference type="ARBA" id="ARBA00022989"/>
    </source>
</evidence>
<proteinExistence type="inferred from homology"/>
<dbReference type="EMBL" id="JAJJMB010000948">
    <property type="protein sequence ID" value="KAI3960272.1"/>
    <property type="molecule type" value="Genomic_DNA"/>
</dbReference>
<dbReference type="GO" id="GO:0042761">
    <property type="term" value="P:very long-chain fatty acid biosynthetic process"/>
    <property type="evidence" value="ECO:0007669"/>
    <property type="project" value="TreeGrafter"/>
</dbReference>
<evidence type="ECO:0000313" key="13">
    <source>
        <dbReference type="EMBL" id="KAI3960272.1"/>
    </source>
</evidence>
<sequence>MGVRTAVGHHITLAVNSVCHRWGKRPWETNDLSTNNWVMGLLSHGEGWHNNHHAFEFSARLGLEWWQIDIPWYIVKLLEYLGLATDVKVPTEFQKLKLCSKNNYEHGNYQVERINSNESTHTGNNN</sequence>